<feature type="coiled-coil region" evidence="1">
    <location>
        <begin position="80"/>
        <end position="221"/>
    </location>
</feature>
<dbReference type="RefSeq" id="XP_038780760.1">
    <property type="nucleotide sequence ID" value="XM_038924832.1"/>
</dbReference>
<protein>
    <submittedName>
        <fullName evidence="2">Uncharacterized protein</fullName>
    </submittedName>
</protein>
<dbReference type="AlphaFoldDB" id="A0A875SAY5"/>
<evidence type="ECO:0000256" key="1">
    <source>
        <dbReference type="SAM" id="Coils"/>
    </source>
</evidence>
<dbReference type="EMBL" id="CP064815">
    <property type="protein sequence ID" value="QPG77195.1"/>
    <property type="molecule type" value="Genomic_DNA"/>
</dbReference>
<dbReference type="KEGG" id="bnn:FOA43_004602"/>
<evidence type="ECO:0000313" key="3">
    <source>
        <dbReference type="Proteomes" id="UP000662931"/>
    </source>
</evidence>
<dbReference type="Proteomes" id="UP000662931">
    <property type="component" value="Chromosome 4"/>
</dbReference>
<keyword evidence="3" id="KW-1185">Reference proteome</keyword>
<reference evidence="2" key="1">
    <citation type="submission" date="2020-10" db="EMBL/GenBank/DDBJ databases">
        <authorList>
            <person name="Roach M.J.R."/>
        </authorList>
    </citation>
    <scope>NUCLEOTIDE SEQUENCE</scope>
    <source>
        <strain evidence="2">CBS 1945</strain>
    </source>
</reference>
<accession>A0A875SAY5</accession>
<gene>
    <name evidence="2" type="ORF">FOA43_004602</name>
</gene>
<proteinExistence type="predicted"/>
<dbReference type="GeneID" id="62198002"/>
<evidence type="ECO:0000313" key="2">
    <source>
        <dbReference type="EMBL" id="QPG77195.1"/>
    </source>
</evidence>
<keyword evidence="1" id="KW-0175">Coiled coil</keyword>
<sequence length="256" mass="30171">MEVSDLPILESEQLYKSFIKSTDEEKLSELLIDHPESFPELTSKNKNYLSKLNYQFLELDSREKFLRYLNLGSIVKNDEIAEINKQNESLSLEIQRQREQVDVLKEQVNFKSDKVIKILIKECKKRNDTTRLLEEEVDNLHKEKQELDDMSVIEATNRELFVGKNVDQLEQMMESLKQEIALLQSKVAELGVASNSSETERDRLATYYKQLELKKAELQKQIWNDRGYNEDEEKKRKIYAGVDALIRIEKEFSQEE</sequence>
<dbReference type="OrthoDB" id="3991445at2759"/>
<name>A0A875SAY5_EENNA</name>
<organism evidence="2 3">
    <name type="scientific">Eeniella nana</name>
    <name type="common">Yeast</name>
    <name type="synonym">Brettanomyces nanus</name>
    <dbReference type="NCBI Taxonomy" id="13502"/>
    <lineage>
        <taxon>Eukaryota</taxon>
        <taxon>Fungi</taxon>
        <taxon>Dikarya</taxon>
        <taxon>Ascomycota</taxon>
        <taxon>Saccharomycotina</taxon>
        <taxon>Pichiomycetes</taxon>
        <taxon>Pichiales</taxon>
        <taxon>Pichiaceae</taxon>
        <taxon>Brettanomyces</taxon>
    </lineage>
</organism>